<dbReference type="EMBL" id="BSUL01000001">
    <property type="protein sequence ID" value="GMA28993.1"/>
    <property type="molecule type" value="Genomic_DNA"/>
</dbReference>
<feature type="active site" evidence="5">
    <location>
        <position position="31"/>
    </location>
</feature>
<evidence type="ECO:0000313" key="8">
    <source>
        <dbReference type="Proteomes" id="UP001157160"/>
    </source>
</evidence>
<evidence type="ECO:0000259" key="6">
    <source>
        <dbReference type="SMART" id="SM00226"/>
    </source>
</evidence>
<evidence type="ECO:0000256" key="5">
    <source>
        <dbReference type="PIRSR" id="PIRSR617867-1"/>
    </source>
</evidence>
<sequence length="185" mass="20547">MRDNGAMTFERRADGPPAFRICFVCTGNICRSPMAEAVLRKLIEDAGYQHRIRVDSAATGDWHVGERADHRTVDALDRRGYDGTTHRARQFDADWFADLDLVIAFDHGHERALRALAPDERQAAKVRLLLSFDPLQTGSLDVPDPYYSDAALFDTVLVTVERACRALLRQITPALAGTPAPRGDA</sequence>
<feature type="active site" description="Proton donor" evidence="5">
    <location>
        <position position="144"/>
    </location>
</feature>
<reference evidence="7 8" key="1">
    <citation type="journal article" date="2014" name="Int. J. Syst. Evol. Microbiol.">
        <title>Complete genome sequence of Corynebacterium casei LMG S-19264T (=DSM 44701T), isolated from a smear-ripened cheese.</title>
        <authorList>
            <consortium name="US DOE Joint Genome Institute (JGI-PGF)"/>
            <person name="Walter F."/>
            <person name="Albersmeier A."/>
            <person name="Kalinowski J."/>
            <person name="Ruckert C."/>
        </authorList>
    </citation>
    <scope>NUCLEOTIDE SEQUENCE [LARGE SCALE GENOMIC DNA]</scope>
    <source>
        <strain evidence="7 8">NBRC 112289</strain>
    </source>
</reference>
<evidence type="ECO:0000313" key="7">
    <source>
        <dbReference type="EMBL" id="GMA28993.1"/>
    </source>
</evidence>
<evidence type="ECO:0000256" key="2">
    <source>
        <dbReference type="ARBA" id="ARBA00013064"/>
    </source>
</evidence>
<comment type="caution">
    <text evidence="7">The sequence shown here is derived from an EMBL/GenBank/DDBJ whole genome shotgun (WGS) entry which is preliminary data.</text>
</comment>
<feature type="domain" description="Phosphotyrosine protein phosphatase I" evidence="6">
    <location>
        <begin position="19"/>
        <end position="170"/>
    </location>
</feature>
<dbReference type="EC" id="3.1.3.48" evidence="2"/>
<organism evidence="7 8">
    <name type="scientific">Arenivirga flava</name>
    <dbReference type="NCBI Taxonomy" id="1930060"/>
    <lineage>
        <taxon>Bacteria</taxon>
        <taxon>Bacillati</taxon>
        <taxon>Actinomycetota</taxon>
        <taxon>Actinomycetes</taxon>
        <taxon>Micrococcales</taxon>
        <taxon>Microbacteriaceae</taxon>
        <taxon>Arenivirga</taxon>
    </lineage>
</organism>
<dbReference type="PANTHER" id="PTHR11717:SF7">
    <property type="entry name" value="LOW MOLECULAR WEIGHT PHOSPHOTYROSINE PROTEIN PHOSPHATASE"/>
    <property type="match status" value="1"/>
</dbReference>
<comment type="similarity">
    <text evidence="1">Belongs to the low molecular weight phosphotyrosine protein phosphatase family.</text>
</comment>
<dbReference type="InterPro" id="IPR017867">
    <property type="entry name" value="Tyr_phospatase_low_mol_wt"/>
</dbReference>
<evidence type="ECO:0000256" key="3">
    <source>
        <dbReference type="ARBA" id="ARBA00022801"/>
    </source>
</evidence>
<dbReference type="PRINTS" id="PR00719">
    <property type="entry name" value="LMWPTPASE"/>
</dbReference>
<evidence type="ECO:0000256" key="4">
    <source>
        <dbReference type="ARBA" id="ARBA00022912"/>
    </source>
</evidence>
<dbReference type="Proteomes" id="UP001157160">
    <property type="component" value="Unassembled WGS sequence"/>
</dbReference>
<dbReference type="InterPro" id="IPR023485">
    <property type="entry name" value="Ptyr_pPase"/>
</dbReference>
<dbReference type="SUPFAM" id="SSF52788">
    <property type="entry name" value="Phosphotyrosine protein phosphatases I"/>
    <property type="match status" value="1"/>
</dbReference>
<dbReference type="Gene3D" id="3.40.50.2300">
    <property type="match status" value="1"/>
</dbReference>
<protein>
    <recommendedName>
        <fullName evidence="2">protein-tyrosine-phosphatase</fullName>
        <ecNumber evidence="2">3.1.3.48</ecNumber>
    </recommendedName>
</protein>
<dbReference type="PANTHER" id="PTHR11717">
    <property type="entry name" value="LOW MOLECULAR WEIGHT PROTEIN TYROSINE PHOSPHATASE"/>
    <property type="match status" value="1"/>
</dbReference>
<keyword evidence="8" id="KW-1185">Reference proteome</keyword>
<keyword evidence="3" id="KW-0378">Hydrolase</keyword>
<evidence type="ECO:0000256" key="1">
    <source>
        <dbReference type="ARBA" id="ARBA00011063"/>
    </source>
</evidence>
<gene>
    <name evidence="7" type="primary">ptpA</name>
    <name evidence="7" type="ORF">GCM10025874_22460</name>
</gene>
<dbReference type="AlphaFoldDB" id="A0AA37XBS2"/>
<feature type="active site" description="Nucleophile" evidence="5">
    <location>
        <position position="25"/>
    </location>
</feature>
<dbReference type="GO" id="GO:0004725">
    <property type="term" value="F:protein tyrosine phosphatase activity"/>
    <property type="evidence" value="ECO:0007669"/>
    <property type="project" value="UniProtKB-EC"/>
</dbReference>
<dbReference type="SMART" id="SM00226">
    <property type="entry name" value="LMWPc"/>
    <property type="match status" value="1"/>
</dbReference>
<dbReference type="InterPro" id="IPR050438">
    <property type="entry name" value="LMW_PTPase"/>
</dbReference>
<dbReference type="CDD" id="cd16343">
    <property type="entry name" value="LMWPTP"/>
    <property type="match status" value="1"/>
</dbReference>
<dbReference type="InterPro" id="IPR036196">
    <property type="entry name" value="Ptyr_pPase_sf"/>
</dbReference>
<name>A0AA37XBS2_9MICO</name>
<proteinExistence type="inferred from homology"/>
<dbReference type="Pfam" id="PF01451">
    <property type="entry name" value="LMWPc"/>
    <property type="match status" value="1"/>
</dbReference>
<accession>A0AA37XBS2</accession>
<keyword evidence="4" id="KW-0904">Protein phosphatase</keyword>